<dbReference type="EMBL" id="BAABGP010000005">
    <property type="protein sequence ID" value="GAA4480822.1"/>
    <property type="molecule type" value="Genomic_DNA"/>
</dbReference>
<evidence type="ECO:0000259" key="8">
    <source>
        <dbReference type="PROSITE" id="PS50006"/>
    </source>
</evidence>
<feature type="region of interest" description="Disordered" evidence="6">
    <location>
        <begin position="195"/>
        <end position="234"/>
    </location>
</feature>
<keyword evidence="2" id="KW-0597">Phosphoprotein</keyword>
<dbReference type="InterPro" id="IPR000253">
    <property type="entry name" value="FHA_dom"/>
</dbReference>
<evidence type="ECO:0000256" key="5">
    <source>
        <dbReference type="ARBA" id="ARBA00023136"/>
    </source>
</evidence>
<evidence type="ECO:0000256" key="7">
    <source>
        <dbReference type="SAM" id="Phobius"/>
    </source>
</evidence>
<comment type="caution">
    <text evidence="9">The sequence shown here is derived from an EMBL/GenBank/DDBJ whole genome shotgun (WGS) entry which is preliminary data.</text>
</comment>
<dbReference type="PROSITE" id="PS50006">
    <property type="entry name" value="FHA_DOMAIN"/>
    <property type="match status" value="1"/>
</dbReference>
<evidence type="ECO:0000313" key="10">
    <source>
        <dbReference type="Proteomes" id="UP001500731"/>
    </source>
</evidence>
<comment type="subcellular location">
    <subcellularLocation>
        <location evidence="1">Membrane</location>
        <topology evidence="1">Multi-pass membrane protein</topology>
    </subcellularLocation>
</comment>
<protein>
    <recommendedName>
        <fullName evidence="8">FHA domain-containing protein</fullName>
    </recommendedName>
</protein>
<evidence type="ECO:0000256" key="1">
    <source>
        <dbReference type="ARBA" id="ARBA00004141"/>
    </source>
</evidence>
<keyword evidence="3 7" id="KW-0812">Transmembrane</keyword>
<dbReference type="Pfam" id="PF06271">
    <property type="entry name" value="RDD"/>
    <property type="match status" value="1"/>
</dbReference>
<proteinExistence type="predicted"/>
<feature type="transmembrane region" description="Helical" evidence="7">
    <location>
        <begin position="41"/>
        <end position="60"/>
    </location>
</feature>
<dbReference type="InterPro" id="IPR008984">
    <property type="entry name" value="SMAD_FHA_dom_sf"/>
</dbReference>
<dbReference type="Gene3D" id="2.60.200.20">
    <property type="match status" value="1"/>
</dbReference>
<evidence type="ECO:0000256" key="4">
    <source>
        <dbReference type="ARBA" id="ARBA00022989"/>
    </source>
</evidence>
<dbReference type="Proteomes" id="UP001500731">
    <property type="component" value="Unassembled WGS sequence"/>
</dbReference>
<evidence type="ECO:0000256" key="2">
    <source>
        <dbReference type="ARBA" id="ARBA00022553"/>
    </source>
</evidence>
<evidence type="ECO:0000256" key="6">
    <source>
        <dbReference type="SAM" id="MobiDB-lite"/>
    </source>
</evidence>
<name>A0ABP8P5R1_9MICO</name>
<feature type="compositionally biased region" description="Pro residues" evidence="6">
    <location>
        <begin position="195"/>
        <end position="220"/>
    </location>
</feature>
<feature type="transmembrane region" description="Helical" evidence="7">
    <location>
        <begin position="89"/>
        <end position="115"/>
    </location>
</feature>
<keyword evidence="5 7" id="KW-0472">Membrane</keyword>
<feature type="compositionally biased region" description="Low complexity" evidence="6">
    <location>
        <begin position="221"/>
        <end position="234"/>
    </location>
</feature>
<dbReference type="SUPFAM" id="SSF49879">
    <property type="entry name" value="SMAD/FHA domain"/>
    <property type="match status" value="1"/>
</dbReference>
<keyword evidence="4 7" id="KW-1133">Transmembrane helix</keyword>
<evidence type="ECO:0000256" key="3">
    <source>
        <dbReference type="ARBA" id="ARBA00022692"/>
    </source>
</evidence>
<evidence type="ECO:0000313" key="9">
    <source>
        <dbReference type="EMBL" id="GAA4480822.1"/>
    </source>
</evidence>
<organism evidence="9 10">
    <name type="scientific">Microbacterium panaciterrae</name>
    <dbReference type="NCBI Taxonomy" id="985759"/>
    <lineage>
        <taxon>Bacteria</taxon>
        <taxon>Bacillati</taxon>
        <taxon>Actinomycetota</taxon>
        <taxon>Actinomycetes</taxon>
        <taxon>Micrococcales</taxon>
        <taxon>Microbacteriaceae</taxon>
        <taxon>Microbacterium</taxon>
    </lineage>
</organism>
<keyword evidence="10" id="KW-1185">Reference proteome</keyword>
<dbReference type="Pfam" id="PF00498">
    <property type="entry name" value="FHA"/>
    <property type="match status" value="1"/>
</dbReference>
<sequence length="360" mass="36018">MLGAAFAGGPASTSARLVAFTIDAVLIGIVAAGVLVGTRSAILMVVVALQLAIGFCVALARTGATPGNLMLRLRAARGDAPFSPGTGRAFVRALVTGAGFLVGIGSWIVVASSAWDSGARRRSWADRAAGTVVVAVPRRGSAVAVSAAVSSVAPPLVFSTSVRPAVDDDEAPVVPTMGSAPAPALPVAPAPAPIPPASSAPAPPAPAPMAAPVTPAPAAPATPVSAPVAPAAAPSSTGGAALLLSFDTGQRVRIDLPATVNMGRRPAPSEPGDQLVSVDDPDSTVSKTHLRLEHSRGRTWATDLGSTNGSGIFADDGRRAELAPGARTLLDDGDRVRVGDRVFTVSLLLPTGYDERGENA</sequence>
<reference evidence="10" key="1">
    <citation type="journal article" date="2019" name="Int. J. Syst. Evol. Microbiol.">
        <title>The Global Catalogue of Microorganisms (GCM) 10K type strain sequencing project: providing services to taxonomists for standard genome sequencing and annotation.</title>
        <authorList>
            <consortium name="The Broad Institute Genomics Platform"/>
            <consortium name="The Broad Institute Genome Sequencing Center for Infectious Disease"/>
            <person name="Wu L."/>
            <person name="Ma J."/>
        </authorList>
    </citation>
    <scope>NUCLEOTIDE SEQUENCE [LARGE SCALE GENOMIC DNA]</scope>
    <source>
        <strain evidence="10">JCM 17839</strain>
    </source>
</reference>
<accession>A0ABP8P5R1</accession>
<feature type="transmembrane region" description="Helical" evidence="7">
    <location>
        <begin position="17"/>
        <end position="36"/>
    </location>
</feature>
<dbReference type="CDD" id="cd00060">
    <property type="entry name" value="FHA"/>
    <property type="match status" value="1"/>
</dbReference>
<feature type="domain" description="FHA" evidence="8">
    <location>
        <begin position="260"/>
        <end position="312"/>
    </location>
</feature>
<feature type="region of interest" description="Disordered" evidence="6">
    <location>
        <begin position="261"/>
        <end position="282"/>
    </location>
</feature>
<dbReference type="InterPro" id="IPR010432">
    <property type="entry name" value="RDD"/>
</dbReference>
<gene>
    <name evidence="9" type="ORF">GCM10023171_08260</name>
</gene>